<dbReference type="RefSeq" id="WP_377197229.1">
    <property type="nucleotide sequence ID" value="NZ_JBHUHF010000001.1"/>
</dbReference>
<dbReference type="Pfam" id="PF07690">
    <property type="entry name" value="MFS_1"/>
    <property type="match status" value="1"/>
</dbReference>
<evidence type="ECO:0000256" key="3">
    <source>
        <dbReference type="ARBA" id="ARBA00022692"/>
    </source>
</evidence>
<evidence type="ECO:0000313" key="10">
    <source>
        <dbReference type="Proteomes" id="UP001597338"/>
    </source>
</evidence>
<feature type="transmembrane region" description="Helical" evidence="7">
    <location>
        <begin position="12"/>
        <end position="36"/>
    </location>
</feature>
<feature type="transmembrane region" description="Helical" evidence="7">
    <location>
        <begin position="226"/>
        <end position="245"/>
    </location>
</feature>
<feature type="transmembrane region" description="Helical" evidence="7">
    <location>
        <begin position="377"/>
        <end position="398"/>
    </location>
</feature>
<feature type="transmembrane region" description="Helical" evidence="7">
    <location>
        <begin position="105"/>
        <end position="129"/>
    </location>
</feature>
<comment type="subcellular location">
    <subcellularLocation>
        <location evidence="1">Cell membrane</location>
        <topology evidence="1">Multi-pass membrane protein</topology>
    </subcellularLocation>
</comment>
<reference evidence="10" key="1">
    <citation type="journal article" date="2019" name="Int. J. Syst. Evol. Microbiol.">
        <title>The Global Catalogue of Microorganisms (GCM) 10K type strain sequencing project: providing services to taxonomists for standard genome sequencing and annotation.</title>
        <authorList>
            <consortium name="The Broad Institute Genomics Platform"/>
            <consortium name="The Broad Institute Genome Sequencing Center for Infectious Disease"/>
            <person name="Wu L."/>
            <person name="Ma J."/>
        </authorList>
    </citation>
    <scope>NUCLEOTIDE SEQUENCE [LARGE SCALE GENOMIC DNA]</scope>
    <source>
        <strain evidence="10">CCM 7043</strain>
    </source>
</reference>
<dbReference type="InterPro" id="IPR020846">
    <property type="entry name" value="MFS_dom"/>
</dbReference>
<dbReference type="PROSITE" id="PS50850">
    <property type="entry name" value="MFS"/>
    <property type="match status" value="1"/>
</dbReference>
<feature type="transmembrane region" description="Helical" evidence="7">
    <location>
        <begin position="349"/>
        <end position="371"/>
    </location>
</feature>
<evidence type="ECO:0000256" key="2">
    <source>
        <dbReference type="ARBA" id="ARBA00022475"/>
    </source>
</evidence>
<sequence length="450" mass="47551">MSNVEMPGWKRNVGLFLTGQTISLLGSMLVMFAVMWHLTIETRSGSVLMLSIVFGMLPQAFMSIFGGVWADRHSRKLLIMGADTTIAVVTLGLALLMASGVDDLWVIYLALAVRSVFAGIQTPAVSAMIPQIAPADQLMRVNGMFQSIQSGMMLLAPALAAVVYASFDIVAVFFVDAATALIGVGMLAMVRVPRLIRSDAANGPVSYFGDLAAGVRYIGSNAPVKWLVSLFALVMFLVGAPSYLTPLMVTRTFGDEVWKLTANELFWGGGMLLGGLLMASFGPRIKRRVRLMVGSVLLTGVLVAGLGVSTNMWVFFVLGLLIGITFATLNTPAFTIIQERVEPEMQGRVFGFVGIVMTVAMPLSMVVFGPLADQFSVQSLLVLAGVLLVVVLGTILAVPAARRSLAQVDTAPEPVADPLGEPVAEPVGGPVGEPAAEPVDAAAVVPADHS</sequence>
<name>A0ABW4V4Y9_9MICO</name>
<dbReference type="Gene3D" id="1.20.1250.20">
    <property type="entry name" value="MFS general substrate transporter like domains"/>
    <property type="match status" value="1"/>
</dbReference>
<evidence type="ECO:0000256" key="4">
    <source>
        <dbReference type="ARBA" id="ARBA00022989"/>
    </source>
</evidence>
<evidence type="ECO:0000256" key="5">
    <source>
        <dbReference type="ARBA" id="ARBA00023136"/>
    </source>
</evidence>
<evidence type="ECO:0000256" key="6">
    <source>
        <dbReference type="SAM" id="MobiDB-lite"/>
    </source>
</evidence>
<keyword evidence="4 7" id="KW-1133">Transmembrane helix</keyword>
<keyword evidence="3 7" id="KW-0812">Transmembrane</keyword>
<feature type="domain" description="Major facilitator superfamily (MFS) profile" evidence="8">
    <location>
        <begin position="7"/>
        <end position="402"/>
    </location>
</feature>
<dbReference type="Proteomes" id="UP001597338">
    <property type="component" value="Unassembled WGS sequence"/>
</dbReference>
<keyword evidence="2" id="KW-1003">Cell membrane</keyword>
<evidence type="ECO:0000256" key="1">
    <source>
        <dbReference type="ARBA" id="ARBA00004651"/>
    </source>
</evidence>
<dbReference type="CDD" id="cd06173">
    <property type="entry name" value="MFS_MefA_like"/>
    <property type="match status" value="1"/>
</dbReference>
<organism evidence="9 10">
    <name type="scientific">Promicromonospora aerolata</name>
    <dbReference type="NCBI Taxonomy" id="195749"/>
    <lineage>
        <taxon>Bacteria</taxon>
        <taxon>Bacillati</taxon>
        <taxon>Actinomycetota</taxon>
        <taxon>Actinomycetes</taxon>
        <taxon>Micrococcales</taxon>
        <taxon>Promicromonosporaceae</taxon>
        <taxon>Promicromonospora</taxon>
    </lineage>
</organism>
<dbReference type="EMBL" id="JBHUHF010000001">
    <property type="protein sequence ID" value="MFD2025327.1"/>
    <property type="molecule type" value="Genomic_DNA"/>
</dbReference>
<dbReference type="PANTHER" id="PTHR23513">
    <property type="entry name" value="INTEGRAL MEMBRANE EFFLUX PROTEIN-RELATED"/>
    <property type="match status" value="1"/>
</dbReference>
<keyword evidence="10" id="KW-1185">Reference proteome</keyword>
<gene>
    <name evidence="9" type="ORF">ACFSL2_07380</name>
</gene>
<accession>A0ABW4V4Y9</accession>
<dbReference type="SUPFAM" id="SSF103473">
    <property type="entry name" value="MFS general substrate transporter"/>
    <property type="match status" value="1"/>
</dbReference>
<evidence type="ECO:0000256" key="7">
    <source>
        <dbReference type="SAM" id="Phobius"/>
    </source>
</evidence>
<evidence type="ECO:0000313" key="9">
    <source>
        <dbReference type="EMBL" id="MFD2025327.1"/>
    </source>
</evidence>
<protein>
    <submittedName>
        <fullName evidence="9">MFS transporter</fullName>
    </submittedName>
</protein>
<keyword evidence="5 7" id="KW-0472">Membrane</keyword>
<evidence type="ECO:0000259" key="8">
    <source>
        <dbReference type="PROSITE" id="PS50850"/>
    </source>
</evidence>
<feature type="transmembrane region" description="Helical" evidence="7">
    <location>
        <begin position="169"/>
        <end position="190"/>
    </location>
</feature>
<feature type="transmembrane region" description="Helical" evidence="7">
    <location>
        <begin position="48"/>
        <end position="70"/>
    </location>
</feature>
<feature type="transmembrane region" description="Helical" evidence="7">
    <location>
        <begin position="289"/>
        <end position="307"/>
    </location>
</feature>
<dbReference type="PANTHER" id="PTHR23513:SF6">
    <property type="entry name" value="MAJOR FACILITATOR SUPERFAMILY ASSOCIATED DOMAIN-CONTAINING PROTEIN"/>
    <property type="match status" value="1"/>
</dbReference>
<proteinExistence type="predicted"/>
<feature type="transmembrane region" description="Helical" evidence="7">
    <location>
        <begin position="77"/>
        <end position="99"/>
    </location>
</feature>
<feature type="transmembrane region" description="Helical" evidence="7">
    <location>
        <begin position="141"/>
        <end position="163"/>
    </location>
</feature>
<comment type="caution">
    <text evidence="9">The sequence shown here is derived from an EMBL/GenBank/DDBJ whole genome shotgun (WGS) entry which is preliminary data.</text>
</comment>
<feature type="transmembrane region" description="Helical" evidence="7">
    <location>
        <begin position="265"/>
        <end position="282"/>
    </location>
</feature>
<feature type="transmembrane region" description="Helical" evidence="7">
    <location>
        <begin position="313"/>
        <end position="337"/>
    </location>
</feature>
<feature type="region of interest" description="Disordered" evidence="6">
    <location>
        <begin position="412"/>
        <end position="435"/>
    </location>
</feature>
<dbReference type="InterPro" id="IPR011701">
    <property type="entry name" value="MFS"/>
</dbReference>
<dbReference type="InterPro" id="IPR036259">
    <property type="entry name" value="MFS_trans_sf"/>
</dbReference>